<dbReference type="Gene3D" id="3.60.10.10">
    <property type="entry name" value="Endonuclease/exonuclease/phosphatase"/>
    <property type="match status" value="1"/>
</dbReference>
<proteinExistence type="predicted"/>
<feature type="domain" description="Endonuclease/exonuclease/phosphatase" evidence="1">
    <location>
        <begin position="44"/>
        <end position="272"/>
    </location>
</feature>
<comment type="caution">
    <text evidence="2">The sequence shown here is derived from an EMBL/GenBank/DDBJ whole genome shotgun (WGS) entry which is preliminary data.</text>
</comment>
<dbReference type="RefSeq" id="WP_131478850.1">
    <property type="nucleotide sequence ID" value="NZ_SJDL01000003.1"/>
</dbReference>
<dbReference type="InterPro" id="IPR005135">
    <property type="entry name" value="Endo/exonuclease/phosphatase"/>
</dbReference>
<reference evidence="2 3" key="1">
    <citation type="submission" date="2019-02" db="EMBL/GenBank/DDBJ databases">
        <title>Marinobacter halodurans sp. nov., a marine bacterium isolated from sea tidal flat.</title>
        <authorList>
            <person name="Yoo Y."/>
            <person name="Lee D.W."/>
            <person name="Kim B.S."/>
            <person name="Kim J.-J."/>
        </authorList>
    </citation>
    <scope>NUCLEOTIDE SEQUENCE [LARGE SCALE GENOMIC DNA]</scope>
    <source>
        <strain evidence="2 3">YJ-S3-2</strain>
    </source>
</reference>
<evidence type="ECO:0000313" key="3">
    <source>
        <dbReference type="Proteomes" id="UP000313645"/>
    </source>
</evidence>
<sequence>MYERIRKQFNELLGNTPVRGTTVGACSGTDHVPDFEPHRHIRLLTYNIQVGISTSSYHHYFTRSWQHILPHRRRIENLDKISQLLRNYDVVALQECDGGSLRSGFINQVQYLAEASGIPYWYQQLNRNLGRLAQHSNGLLSRFRPLDVTEHKLPGLIPGRGAIVARYGDPGDPLVLVMMHLSLSAQAQNRQLGFIRDLISEYQHVVLMGDMNNHAEQLLGNTPLSETDLVPLPETAHSFPSWRPERALDHILVSPSLEIRRAEVINHPVSDHLPIAMDIALPSGYVAKF</sequence>
<protein>
    <submittedName>
        <fullName evidence="2">EEP domain-containing protein</fullName>
    </submittedName>
</protein>
<accession>A0ABY1ZRL4</accession>
<dbReference type="EMBL" id="SJDL01000003">
    <property type="protein sequence ID" value="TBW58833.1"/>
    <property type="molecule type" value="Genomic_DNA"/>
</dbReference>
<dbReference type="InterPro" id="IPR051916">
    <property type="entry name" value="GPI-anchor_lipid_remodeler"/>
</dbReference>
<dbReference type="InterPro" id="IPR036691">
    <property type="entry name" value="Endo/exonu/phosph_ase_sf"/>
</dbReference>
<dbReference type="SUPFAM" id="SSF56219">
    <property type="entry name" value="DNase I-like"/>
    <property type="match status" value="1"/>
</dbReference>
<evidence type="ECO:0000313" key="2">
    <source>
        <dbReference type="EMBL" id="TBW58833.1"/>
    </source>
</evidence>
<dbReference type="PANTHER" id="PTHR14859:SF15">
    <property type="entry name" value="ENDONUCLEASE_EXONUCLEASE_PHOSPHATASE DOMAIN-CONTAINING PROTEIN"/>
    <property type="match status" value="1"/>
</dbReference>
<keyword evidence="3" id="KW-1185">Reference proteome</keyword>
<dbReference type="Pfam" id="PF03372">
    <property type="entry name" value="Exo_endo_phos"/>
    <property type="match status" value="1"/>
</dbReference>
<name>A0ABY1ZRL4_9GAMM</name>
<gene>
    <name evidence="2" type="ORF">EZI54_02890</name>
</gene>
<dbReference type="Proteomes" id="UP000313645">
    <property type="component" value="Unassembled WGS sequence"/>
</dbReference>
<dbReference type="PANTHER" id="PTHR14859">
    <property type="entry name" value="CALCOFLUOR WHITE HYPERSENSITIVE PROTEIN PRECURSOR"/>
    <property type="match status" value="1"/>
</dbReference>
<evidence type="ECO:0000259" key="1">
    <source>
        <dbReference type="Pfam" id="PF03372"/>
    </source>
</evidence>
<organism evidence="2 3">
    <name type="scientific">Marinobacter halodurans</name>
    <dbReference type="NCBI Taxonomy" id="2528979"/>
    <lineage>
        <taxon>Bacteria</taxon>
        <taxon>Pseudomonadati</taxon>
        <taxon>Pseudomonadota</taxon>
        <taxon>Gammaproteobacteria</taxon>
        <taxon>Pseudomonadales</taxon>
        <taxon>Marinobacteraceae</taxon>
        <taxon>Marinobacter</taxon>
    </lineage>
</organism>